<dbReference type="EMBL" id="CACTIH010001960">
    <property type="protein sequence ID" value="CAA2970075.1"/>
    <property type="molecule type" value="Genomic_DNA"/>
</dbReference>
<dbReference type="Proteomes" id="UP000594638">
    <property type="component" value="Unassembled WGS sequence"/>
</dbReference>
<name>A0A8S0QVS7_OLEEU</name>
<evidence type="ECO:0000313" key="3">
    <source>
        <dbReference type="Proteomes" id="UP000594638"/>
    </source>
</evidence>
<dbReference type="Pfam" id="PF26214">
    <property type="entry name" value="Ubiquitin_GT-1"/>
    <property type="match status" value="1"/>
</dbReference>
<dbReference type="InterPro" id="IPR058943">
    <property type="entry name" value="GT-1/4_C"/>
</dbReference>
<protein>
    <submittedName>
        <fullName evidence="2">Trihelix transcription factor GT-4-like isoform X3</fullName>
    </submittedName>
</protein>
<accession>A0A8S0QVS7</accession>
<dbReference type="Gramene" id="OE9A015272T1">
    <property type="protein sequence ID" value="OE9A015272C1"/>
    <property type="gene ID" value="OE9A015272"/>
</dbReference>
<gene>
    <name evidence="2" type="ORF">OLEA9_A015272</name>
</gene>
<comment type="caution">
    <text evidence="2">The sequence shown here is derived from an EMBL/GenBank/DDBJ whole genome shotgun (WGS) entry which is preliminary data.</text>
</comment>
<feature type="domain" description="GT-1/4-like C-terminal" evidence="1">
    <location>
        <begin position="11"/>
        <end position="73"/>
    </location>
</feature>
<evidence type="ECO:0000313" key="2">
    <source>
        <dbReference type="EMBL" id="CAA2970075.1"/>
    </source>
</evidence>
<dbReference type="OrthoDB" id="691673at2759"/>
<evidence type="ECO:0000259" key="1">
    <source>
        <dbReference type="Pfam" id="PF26214"/>
    </source>
</evidence>
<sequence length="78" mass="8924">MAERSNSYDGRVITVKLGDYTKKIGIDGSAYAIEETIKSSFRLRTKCAFWLEDEDCVVRTLGRDKPFWVSILFTLIKA</sequence>
<dbReference type="AlphaFoldDB" id="A0A8S0QVS7"/>
<organism evidence="2 3">
    <name type="scientific">Olea europaea subsp. europaea</name>
    <dbReference type="NCBI Taxonomy" id="158383"/>
    <lineage>
        <taxon>Eukaryota</taxon>
        <taxon>Viridiplantae</taxon>
        <taxon>Streptophyta</taxon>
        <taxon>Embryophyta</taxon>
        <taxon>Tracheophyta</taxon>
        <taxon>Spermatophyta</taxon>
        <taxon>Magnoliopsida</taxon>
        <taxon>eudicotyledons</taxon>
        <taxon>Gunneridae</taxon>
        <taxon>Pentapetalae</taxon>
        <taxon>asterids</taxon>
        <taxon>lamiids</taxon>
        <taxon>Lamiales</taxon>
        <taxon>Oleaceae</taxon>
        <taxon>Oleeae</taxon>
        <taxon>Olea</taxon>
    </lineage>
</organism>
<proteinExistence type="predicted"/>
<keyword evidence="3" id="KW-1185">Reference proteome</keyword>
<reference evidence="2 3" key="1">
    <citation type="submission" date="2019-12" db="EMBL/GenBank/DDBJ databases">
        <authorList>
            <person name="Alioto T."/>
            <person name="Alioto T."/>
            <person name="Gomez Garrido J."/>
        </authorList>
    </citation>
    <scope>NUCLEOTIDE SEQUENCE [LARGE SCALE GENOMIC DNA]</scope>
</reference>